<protein>
    <submittedName>
        <fullName evidence="1">Uncharacterized protein</fullName>
    </submittedName>
</protein>
<organism evidence="1 2">
    <name type="scientific">Avena sativa</name>
    <name type="common">Oat</name>
    <dbReference type="NCBI Taxonomy" id="4498"/>
    <lineage>
        <taxon>Eukaryota</taxon>
        <taxon>Viridiplantae</taxon>
        <taxon>Streptophyta</taxon>
        <taxon>Embryophyta</taxon>
        <taxon>Tracheophyta</taxon>
        <taxon>Spermatophyta</taxon>
        <taxon>Magnoliopsida</taxon>
        <taxon>Liliopsida</taxon>
        <taxon>Poales</taxon>
        <taxon>Poaceae</taxon>
        <taxon>BOP clade</taxon>
        <taxon>Pooideae</taxon>
        <taxon>Poodae</taxon>
        <taxon>Poeae</taxon>
        <taxon>Poeae Chloroplast Group 1 (Aveneae type)</taxon>
        <taxon>Aveninae</taxon>
        <taxon>Avena</taxon>
    </lineage>
</organism>
<reference evidence="1" key="2">
    <citation type="submission" date="2025-09" db="UniProtKB">
        <authorList>
            <consortium name="EnsemblPlants"/>
        </authorList>
    </citation>
    <scope>IDENTIFICATION</scope>
</reference>
<reference evidence="1" key="1">
    <citation type="submission" date="2021-05" db="EMBL/GenBank/DDBJ databases">
        <authorList>
            <person name="Scholz U."/>
            <person name="Mascher M."/>
            <person name="Fiebig A."/>
        </authorList>
    </citation>
    <scope>NUCLEOTIDE SEQUENCE [LARGE SCALE GENOMIC DNA]</scope>
</reference>
<keyword evidence="2" id="KW-1185">Reference proteome</keyword>
<dbReference type="EnsemblPlants" id="AVESA.00010b.r2.2AG0198560.1">
    <property type="protein sequence ID" value="AVESA.00010b.r2.2AG0198560.1.CDS"/>
    <property type="gene ID" value="AVESA.00010b.r2.2AG0198560"/>
</dbReference>
<evidence type="ECO:0000313" key="2">
    <source>
        <dbReference type="Proteomes" id="UP001732700"/>
    </source>
</evidence>
<proteinExistence type="predicted"/>
<accession>A0ACD5U8D0</accession>
<evidence type="ECO:0000313" key="1">
    <source>
        <dbReference type="EnsemblPlants" id="AVESA.00010b.r2.2AG0198560.1.CDS"/>
    </source>
</evidence>
<dbReference type="Proteomes" id="UP001732700">
    <property type="component" value="Chromosome 2A"/>
</dbReference>
<sequence>MDSVDQENPIQGRRQQVHHGSTEQCVGNDSSSSAIRRLKSAVTRKWRFLIPSCFRRPSSSGLSISLSPPAISVYQVWPGKNVFFLDGRVICGPDPRGLILTAIAVLLSERILLADVVDPSWKHPVLIAVFSMALAAAVIATLLLTATRDPGIVPRSRTSPPQEADTSAGIGTRSRRIVIDGVEMEQKYCRICDIFRPPRSSHCAICDNCVDKFDHHCPWIGQCIGLRNYRLYLLLITLALAFYTHTLAFSVRRIRVQLGTAAGAGLLGLLRSWPEMVALAGFSSMAVWLLACLLVYHVFLATKNQTSHETHKGQYRSSHNPYDRGVLRNFRECLFEKLPPPRVDFTAVAQPNLIGSAPTTTLAFSQFTIPPGC</sequence>
<name>A0ACD5U8D0_AVESA</name>